<keyword evidence="1 3" id="KW-0808">Transferase</keyword>
<evidence type="ECO:0000259" key="2">
    <source>
        <dbReference type="Pfam" id="PF13649"/>
    </source>
</evidence>
<evidence type="ECO:0000256" key="1">
    <source>
        <dbReference type="ARBA" id="ARBA00022679"/>
    </source>
</evidence>
<feature type="domain" description="Methyltransferase" evidence="2">
    <location>
        <begin position="71"/>
        <end position="164"/>
    </location>
</feature>
<dbReference type="InterPro" id="IPR041698">
    <property type="entry name" value="Methyltransf_25"/>
</dbReference>
<dbReference type="AlphaFoldDB" id="A0A6G9IAL4"/>
<dbReference type="Proteomes" id="UP000501168">
    <property type="component" value="Chromosome"/>
</dbReference>
<dbReference type="InterPro" id="IPR029063">
    <property type="entry name" value="SAM-dependent_MTases_sf"/>
</dbReference>
<dbReference type="CDD" id="cd02440">
    <property type="entry name" value="AdoMet_MTases"/>
    <property type="match status" value="1"/>
</dbReference>
<accession>A0A6G9IAL4</accession>
<dbReference type="SUPFAM" id="SSF53335">
    <property type="entry name" value="S-adenosyl-L-methionine-dependent methyltransferases"/>
    <property type="match status" value="1"/>
</dbReference>
<keyword evidence="4" id="KW-1185">Reference proteome</keyword>
<organism evidence="3 4">
    <name type="scientific">Zophobihabitans entericus</name>
    <dbReference type="NCBI Taxonomy" id="1635327"/>
    <lineage>
        <taxon>Bacteria</taxon>
        <taxon>Pseudomonadati</taxon>
        <taxon>Pseudomonadota</taxon>
        <taxon>Gammaproteobacteria</taxon>
        <taxon>Orbales</taxon>
        <taxon>Orbaceae</taxon>
        <taxon>Zophobihabitans</taxon>
    </lineage>
</organism>
<evidence type="ECO:0000313" key="3">
    <source>
        <dbReference type="EMBL" id="QIQ21266.1"/>
    </source>
</evidence>
<evidence type="ECO:0000313" key="4">
    <source>
        <dbReference type="Proteomes" id="UP000501168"/>
    </source>
</evidence>
<sequence>MYSKIIQQLYLPEIYTQSDINFWNEEHISKQLLTAHLDPDFEGASRHPEFIKDSVQWIKSILPPKDYPELLDIGCGPGLYTEKFYNEGYQVTGVDFSLRSIDYAKNVARQQALDIKYIYQDYLALEFKDYFDLVTFIYCDYGALSKDNRKIILQKLYQSLKEGGKLLLDVFSTKHYALFQEYKNWENYPDGGFWSKDEYLAISGGYKYPDNVILEQTIVVTGKKMTTFYIWNSCFSAESLMTEVEEAGFKVCDIFSDIKGMRYERQSQTVAILLEK</sequence>
<gene>
    <name evidence="3" type="ORF">IPMB12_05945</name>
</gene>
<dbReference type="PANTHER" id="PTHR43861">
    <property type="entry name" value="TRANS-ACONITATE 2-METHYLTRANSFERASE-RELATED"/>
    <property type="match status" value="1"/>
</dbReference>
<name>A0A6G9IAL4_9GAMM</name>
<dbReference type="Gene3D" id="3.40.50.150">
    <property type="entry name" value="Vaccinia Virus protein VP39"/>
    <property type="match status" value="1"/>
</dbReference>
<dbReference type="EMBL" id="CP050253">
    <property type="protein sequence ID" value="QIQ21266.1"/>
    <property type="molecule type" value="Genomic_DNA"/>
</dbReference>
<dbReference type="RefSeq" id="WP_166915906.1">
    <property type="nucleotide sequence ID" value="NZ_CP050253.1"/>
</dbReference>
<proteinExistence type="predicted"/>
<dbReference type="KEGG" id="orb:IPMB12_05945"/>
<dbReference type="GO" id="GO:0032259">
    <property type="term" value="P:methylation"/>
    <property type="evidence" value="ECO:0007669"/>
    <property type="project" value="UniProtKB-KW"/>
</dbReference>
<reference evidence="3 4" key="1">
    <citation type="submission" date="2020-03" db="EMBL/GenBank/DDBJ databases">
        <title>Complete genome sequence of Orbus sp. IPMB12 (BCRC 80908).</title>
        <authorList>
            <person name="Lo W.-S."/>
            <person name="Chang T.-H."/>
            <person name="Kuo C.-H."/>
        </authorList>
    </citation>
    <scope>NUCLEOTIDE SEQUENCE [LARGE SCALE GENOMIC DNA]</scope>
    <source>
        <strain evidence="3 4">IPMB12</strain>
    </source>
</reference>
<dbReference type="Pfam" id="PF13649">
    <property type="entry name" value="Methyltransf_25"/>
    <property type="match status" value="1"/>
</dbReference>
<protein>
    <submittedName>
        <fullName evidence="3">Class I SAM-dependent methyltransferase</fullName>
    </submittedName>
</protein>
<dbReference type="InParanoid" id="A0A6G9IAL4"/>
<keyword evidence="3" id="KW-0489">Methyltransferase</keyword>
<dbReference type="GO" id="GO:0008168">
    <property type="term" value="F:methyltransferase activity"/>
    <property type="evidence" value="ECO:0007669"/>
    <property type="project" value="UniProtKB-KW"/>
</dbReference>